<keyword evidence="11" id="KW-1185">Reference proteome</keyword>
<keyword evidence="3 8" id="KW-0645">Protease</keyword>
<keyword evidence="5 8" id="KW-0378">Hydrolase</keyword>
<dbReference type="KEGG" id="cci:CC1G_01998"/>
<dbReference type="GO" id="GO:0004843">
    <property type="term" value="F:cysteine-type deubiquitinase activity"/>
    <property type="evidence" value="ECO:0007669"/>
    <property type="project" value="UniProtKB-EC"/>
</dbReference>
<dbReference type="STRING" id="240176.A8N689"/>
<dbReference type="GO" id="GO:0006511">
    <property type="term" value="P:ubiquitin-dependent protein catabolic process"/>
    <property type="evidence" value="ECO:0007669"/>
    <property type="project" value="UniProtKB-UniRule"/>
</dbReference>
<keyword evidence="6 8" id="KW-0788">Thiol protease</keyword>
<evidence type="ECO:0000256" key="7">
    <source>
        <dbReference type="PROSITE-ProRule" id="PRU01393"/>
    </source>
</evidence>
<dbReference type="FunCoup" id="A8N689">
    <property type="interactions" value="382"/>
</dbReference>
<proteinExistence type="inferred from homology"/>
<dbReference type="EC" id="3.4.19.12" evidence="8"/>
<dbReference type="Proteomes" id="UP000001861">
    <property type="component" value="Unassembled WGS sequence"/>
</dbReference>
<evidence type="ECO:0000256" key="4">
    <source>
        <dbReference type="ARBA" id="ARBA00022786"/>
    </source>
</evidence>
<evidence type="ECO:0000256" key="6">
    <source>
        <dbReference type="ARBA" id="ARBA00022807"/>
    </source>
</evidence>
<evidence type="ECO:0000313" key="11">
    <source>
        <dbReference type="Proteomes" id="UP000001861"/>
    </source>
</evidence>
<dbReference type="eggNOG" id="KOG1415">
    <property type="taxonomic scope" value="Eukaryota"/>
</dbReference>
<comment type="caution">
    <text evidence="7">Lacks conserved residue(s) required for the propagation of feature annotation.</text>
</comment>
<comment type="catalytic activity">
    <reaction evidence="1 8">
        <text>Thiol-dependent hydrolysis of ester, thioester, amide, peptide and isopeptide bonds formed by the C-terminal Gly of ubiquitin (a 76-residue protein attached to proteins as an intracellular targeting signal).</text>
        <dbReference type="EC" id="3.4.19.12"/>
    </reaction>
</comment>
<dbReference type="Gene3D" id="3.40.532.10">
    <property type="entry name" value="Peptidase C12, ubiquitin carboxyl-terminal hydrolase"/>
    <property type="match status" value="1"/>
</dbReference>
<dbReference type="GO" id="GO:0005737">
    <property type="term" value="C:cytoplasm"/>
    <property type="evidence" value="ECO:0007669"/>
    <property type="project" value="TreeGrafter"/>
</dbReference>
<evidence type="ECO:0000256" key="8">
    <source>
        <dbReference type="RuleBase" id="RU361215"/>
    </source>
</evidence>
<evidence type="ECO:0000256" key="5">
    <source>
        <dbReference type="ARBA" id="ARBA00022801"/>
    </source>
</evidence>
<gene>
    <name evidence="10" type="ORF">CC1G_01998</name>
</gene>
<dbReference type="InterPro" id="IPR001578">
    <property type="entry name" value="Peptidase_C12_UCH"/>
</dbReference>
<name>A8N689_COPC7</name>
<evidence type="ECO:0000313" key="10">
    <source>
        <dbReference type="EMBL" id="EAU91509.1"/>
    </source>
</evidence>
<dbReference type="GeneID" id="6006802"/>
<dbReference type="CDD" id="cd09616">
    <property type="entry name" value="Peptidase_C12_UCH_L1_L3"/>
    <property type="match status" value="1"/>
</dbReference>
<dbReference type="VEuPathDB" id="FungiDB:CC1G_01998"/>
<dbReference type="InParanoid" id="A8N689"/>
<dbReference type="FunFam" id="3.40.532.10:FF:000006">
    <property type="entry name" value="Ubiquitin carboxyl-terminal hydrolase"/>
    <property type="match status" value="1"/>
</dbReference>
<evidence type="ECO:0000259" key="9">
    <source>
        <dbReference type="PROSITE" id="PS52048"/>
    </source>
</evidence>
<dbReference type="EMBL" id="AACS02000003">
    <property type="protein sequence ID" value="EAU91509.1"/>
    <property type="molecule type" value="Genomic_DNA"/>
</dbReference>
<accession>A8N689</accession>
<dbReference type="RefSeq" id="XP_001830362.1">
    <property type="nucleotide sequence ID" value="XM_001830310.1"/>
</dbReference>
<evidence type="ECO:0000256" key="1">
    <source>
        <dbReference type="ARBA" id="ARBA00000707"/>
    </source>
</evidence>
<reference evidence="10 11" key="1">
    <citation type="journal article" date="2010" name="Proc. Natl. Acad. Sci. U.S.A.">
        <title>Insights into evolution of multicellular fungi from the assembled chromosomes of the mushroom Coprinopsis cinerea (Coprinus cinereus).</title>
        <authorList>
            <person name="Stajich J.E."/>
            <person name="Wilke S.K."/>
            <person name="Ahren D."/>
            <person name="Au C.H."/>
            <person name="Birren B.W."/>
            <person name="Borodovsky M."/>
            <person name="Burns C."/>
            <person name="Canback B."/>
            <person name="Casselton L.A."/>
            <person name="Cheng C.K."/>
            <person name="Deng J."/>
            <person name="Dietrich F.S."/>
            <person name="Fargo D.C."/>
            <person name="Farman M.L."/>
            <person name="Gathman A.C."/>
            <person name="Goldberg J."/>
            <person name="Guigo R."/>
            <person name="Hoegger P.J."/>
            <person name="Hooker J.B."/>
            <person name="Huggins A."/>
            <person name="James T.Y."/>
            <person name="Kamada T."/>
            <person name="Kilaru S."/>
            <person name="Kodira C."/>
            <person name="Kues U."/>
            <person name="Kupfer D."/>
            <person name="Kwan H.S."/>
            <person name="Lomsadze A."/>
            <person name="Li W."/>
            <person name="Lilly W.W."/>
            <person name="Ma L.J."/>
            <person name="Mackey A.J."/>
            <person name="Manning G."/>
            <person name="Martin F."/>
            <person name="Muraguchi H."/>
            <person name="Natvig D.O."/>
            <person name="Palmerini H."/>
            <person name="Ramesh M.A."/>
            <person name="Rehmeyer C.J."/>
            <person name="Roe B.A."/>
            <person name="Shenoy N."/>
            <person name="Stanke M."/>
            <person name="Ter-Hovhannisyan V."/>
            <person name="Tunlid A."/>
            <person name="Velagapudi R."/>
            <person name="Vision T.J."/>
            <person name="Zeng Q."/>
            <person name="Zolan M.E."/>
            <person name="Pukkila P.J."/>
        </authorList>
    </citation>
    <scope>NUCLEOTIDE SEQUENCE [LARGE SCALE GENOMIC DNA]</scope>
    <source>
        <strain evidence="11">Okayama-7 / 130 / ATCC MYA-4618 / FGSC 9003</strain>
    </source>
</reference>
<dbReference type="InterPro" id="IPR036959">
    <property type="entry name" value="Peptidase_C12_UCH_sf"/>
</dbReference>
<protein>
    <recommendedName>
        <fullName evidence="8">Ubiquitin carboxyl-terminal hydrolase</fullName>
        <ecNumber evidence="8">3.4.19.12</ecNumber>
    </recommendedName>
</protein>
<evidence type="ECO:0000256" key="3">
    <source>
        <dbReference type="ARBA" id="ARBA00022670"/>
    </source>
</evidence>
<dbReference type="PRINTS" id="PR00707">
    <property type="entry name" value="UBCTHYDRLASE"/>
</dbReference>
<dbReference type="Pfam" id="PF01088">
    <property type="entry name" value="Peptidase_C12"/>
    <property type="match status" value="1"/>
</dbReference>
<dbReference type="AlphaFoldDB" id="A8N689"/>
<dbReference type="PANTHER" id="PTHR10589:SF17">
    <property type="entry name" value="UBIQUITIN CARBOXYL-TERMINAL HYDROLASE"/>
    <property type="match status" value="1"/>
</dbReference>
<feature type="domain" description="UCH catalytic" evidence="9">
    <location>
        <begin position="22"/>
        <end position="252"/>
    </location>
</feature>
<comment type="caution">
    <text evidence="10">The sequence shown here is derived from an EMBL/GenBank/DDBJ whole genome shotgun (WGS) entry which is preliminary data.</text>
</comment>
<dbReference type="PROSITE" id="PS00140">
    <property type="entry name" value="UCH_1"/>
    <property type="match status" value="1"/>
</dbReference>
<dbReference type="SUPFAM" id="SSF54001">
    <property type="entry name" value="Cysteine proteinases"/>
    <property type="match status" value="1"/>
</dbReference>
<comment type="similarity">
    <text evidence="2 7 8">Belongs to the peptidase C12 family.</text>
</comment>
<dbReference type="GO" id="GO:0016579">
    <property type="term" value="P:protein deubiquitination"/>
    <property type="evidence" value="ECO:0007669"/>
    <property type="project" value="TreeGrafter"/>
</dbReference>
<keyword evidence="4 8" id="KW-0833">Ubl conjugation pathway</keyword>
<dbReference type="OrthoDB" id="427186at2759"/>
<dbReference type="OMA" id="AQTYSKH"/>
<dbReference type="InterPro" id="IPR057254">
    <property type="entry name" value="UCH_AS"/>
</dbReference>
<sequence length="254" mass="27874">MSATSETELSLYDRTKPNYRKHYVPLESDPEIFTDLIKNLGVQGYEFQDVLSLEDPDLLAFIPRPVLAFVFVFPTLDEIENRLKDADAHRKVYEGKGEEEPVIWFSQSIQNACGLYAILHAVSNAIPRSSIQSGSPLDNLLKTCIPLGPYERALALEASSEIEAAHAAAAKRGSSEAPAAEDDVDDFHYICFARSPKNNHIYELNGTVKGPIDTGVVQESEDLLSAAGIELVKNYIKQGDGNLGFSLMALVATN</sequence>
<dbReference type="PANTHER" id="PTHR10589">
    <property type="entry name" value="UBIQUITIN CARBOXYL-TERMINAL HYDROLASE"/>
    <property type="match status" value="1"/>
</dbReference>
<evidence type="ECO:0000256" key="2">
    <source>
        <dbReference type="ARBA" id="ARBA00009326"/>
    </source>
</evidence>
<dbReference type="InterPro" id="IPR038765">
    <property type="entry name" value="Papain-like_cys_pep_sf"/>
</dbReference>
<dbReference type="PROSITE" id="PS52048">
    <property type="entry name" value="UCH_DOMAIN"/>
    <property type="match status" value="1"/>
</dbReference>
<organism evidence="10 11">
    <name type="scientific">Coprinopsis cinerea (strain Okayama-7 / 130 / ATCC MYA-4618 / FGSC 9003)</name>
    <name type="common">Inky cap fungus</name>
    <name type="synonym">Hormographiella aspergillata</name>
    <dbReference type="NCBI Taxonomy" id="240176"/>
    <lineage>
        <taxon>Eukaryota</taxon>
        <taxon>Fungi</taxon>
        <taxon>Dikarya</taxon>
        <taxon>Basidiomycota</taxon>
        <taxon>Agaricomycotina</taxon>
        <taxon>Agaricomycetes</taxon>
        <taxon>Agaricomycetidae</taxon>
        <taxon>Agaricales</taxon>
        <taxon>Agaricineae</taxon>
        <taxon>Psathyrellaceae</taxon>
        <taxon>Coprinopsis</taxon>
    </lineage>
</organism>